<evidence type="ECO:0000256" key="2">
    <source>
        <dbReference type="ARBA" id="ARBA00022840"/>
    </source>
</evidence>
<dbReference type="InterPro" id="IPR001977">
    <property type="entry name" value="Depp_CoAkinase"/>
</dbReference>
<dbReference type="AlphaFoldDB" id="A0A9D1N1M1"/>
<evidence type="ECO:0000256" key="1">
    <source>
        <dbReference type="ARBA" id="ARBA00022741"/>
    </source>
</evidence>
<keyword evidence="1 3" id="KW-0547">Nucleotide-binding</keyword>
<comment type="caution">
    <text evidence="5">The sequence shown here is derived from an EMBL/GenBank/DDBJ whole genome shotgun (WGS) entry which is preliminary data.</text>
</comment>
<dbReference type="PANTHER" id="PTHR10695">
    <property type="entry name" value="DEPHOSPHO-COA KINASE-RELATED"/>
    <property type="match status" value="1"/>
</dbReference>
<dbReference type="HAMAP" id="MF_00376">
    <property type="entry name" value="Dephospho_CoA_kinase"/>
    <property type="match status" value="1"/>
</dbReference>
<dbReference type="GO" id="GO:0004140">
    <property type="term" value="F:dephospho-CoA kinase activity"/>
    <property type="evidence" value="ECO:0007669"/>
    <property type="project" value="UniProtKB-UniRule"/>
</dbReference>
<organism evidence="5 6">
    <name type="scientific">Candidatus Limenecus avicola</name>
    <dbReference type="NCBI Taxonomy" id="2840847"/>
    <lineage>
        <taxon>Bacteria</taxon>
        <taxon>Bacillati</taxon>
        <taxon>Bacillota</taxon>
        <taxon>Clostridia</taxon>
        <taxon>Eubacteriales</taxon>
        <taxon>Clostridiaceae</taxon>
        <taxon>Clostridiaceae incertae sedis</taxon>
        <taxon>Candidatus Limenecus</taxon>
    </lineage>
</organism>
<reference evidence="5" key="1">
    <citation type="submission" date="2020-10" db="EMBL/GenBank/DDBJ databases">
        <authorList>
            <person name="Gilroy R."/>
        </authorList>
    </citation>
    <scope>NUCLEOTIDE SEQUENCE</scope>
    <source>
        <strain evidence="5">CHK154-7741</strain>
    </source>
</reference>
<evidence type="ECO:0000256" key="4">
    <source>
        <dbReference type="NCBIfam" id="TIGR00152"/>
    </source>
</evidence>
<keyword evidence="3 5" id="KW-0808">Transferase</keyword>
<dbReference type="NCBIfam" id="TIGR00152">
    <property type="entry name" value="dephospho-CoA kinase"/>
    <property type="match status" value="1"/>
</dbReference>
<dbReference type="Proteomes" id="UP000886748">
    <property type="component" value="Unassembled WGS sequence"/>
</dbReference>
<comment type="pathway">
    <text evidence="3">Cofactor biosynthesis; coenzyme A biosynthesis; CoA from (R)-pantothenate: step 5/5.</text>
</comment>
<keyword evidence="3 5" id="KW-0418">Kinase</keyword>
<feature type="binding site" evidence="3">
    <location>
        <begin position="11"/>
        <end position="16"/>
    </location>
    <ligand>
        <name>ATP</name>
        <dbReference type="ChEBI" id="CHEBI:30616"/>
    </ligand>
</feature>
<evidence type="ECO:0000313" key="5">
    <source>
        <dbReference type="EMBL" id="HIU93003.1"/>
    </source>
</evidence>
<dbReference type="Pfam" id="PF01121">
    <property type="entry name" value="CoaE"/>
    <property type="match status" value="1"/>
</dbReference>
<comment type="catalytic activity">
    <reaction evidence="3">
        <text>3'-dephospho-CoA + ATP = ADP + CoA + H(+)</text>
        <dbReference type="Rhea" id="RHEA:18245"/>
        <dbReference type="ChEBI" id="CHEBI:15378"/>
        <dbReference type="ChEBI" id="CHEBI:30616"/>
        <dbReference type="ChEBI" id="CHEBI:57287"/>
        <dbReference type="ChEBI" id="CHEBI:57328"/>
        <dbReference type="ChEBI" id="CHEBI:456216"/>
        <dbReference type="EC" id="2.7.1.24"/>
    </reaction>
</comment>
<keyword evidence="2 3" id="KW-0067">ATP-binding</keyword>
<accession>A0A9D1N1M1</accession>
<gene>
    <name evidence="3" type="primary">coaE</name>
    <name evidence="5" type="ORF">IAD26_07715</name>
</gene>
<dbReference type="PANTHER" id="PTHR10695:SF46">
    <property type="entry name" value="BIFUNCTIONAL COENZYME A SYNTHASE-RELATED"/>
    <property type="match status" value="1"/>
</dbReference>
<dbReference type="CDD" id="cd02022">
    <property type="entry name" value="DPCK"/>
    <property type="match status" value="1"/>
</dbReference>
<dbReference type="EC" id="2.7.1.24" evidence="3 4"/>
<dbReference type="GO" id="GO:0015937">
    <property type="term" value="P:coenzyme A biosynthetic process"/>
    <property type="evidence" value="ECO:0007669"/>
    <property type="project" value="UniProtKB-UniRule"/>
</dbReference>
<dbReference type="Gene3D" id="3.40.50.300">
    <property type="entry name" value="P-loop containing nucleotide triphosphate hydrolases"/>
    <property type="match status" value="1"/>
</dbReference>
<proteinExistence type="inferred from homology"/>
<dbReference type="EMBL" id="DVOD01000055">
    <property type="protein sequence ID" value="HIU93003.1"/>
    <property type="molecule type" value="Genomic_DNA"/>
</dbReference>
<name>A0A9D1N1M1_9CLOT</name>
<protein>
    <recommendedName>
        <fullName evidence="3 4">Dephospho-CoA kinase</fullName>
        <ecNumber evidence="3 4">2.7.1.24</ecNumber>
    </recommendedName>
    <alternativeName>
        <fullName evidence="3">Dephosphocoenzyme A kinase</fullName>
    </alternativeName>
</protein>
<comment type="similarity">
    <text evidence="3">Belongs to the CoaE family.</text>
</comment>
<dbReference type="GO" id="GO:0005524">
    <property type="term" value="F:ATP binding"/>
    <property type="evidence" value="ECO:0007669"/>
    <property type="project" value="UniProtKB-UniRule"/>
</dbReference>
<keyword evidence="3" id="KW-0963">Cytoplasm</keyword>
<comment type="function">
    <text evidence="3">Catalyzes the phosphorylation of the 3'-hydroxyl group of dephosphocoenzyme A to form coenzyme A.</text>
</comment>
<sequence length="196" mass="22802">MLKVGLTGNIASGKSIVQSYIEKKGIPVIDADWICHRLMDENEEVIEKVKKLFEGKDIFLDDGRLGRHKIGLIVFADPEKMEALEDILHPLVEEKIKQFFEENEDEEIVVASVPLLFEENMQNLFDRTVLVCADKKVRLQRLMNRNGYPLEHALERINAQVSQEEKRNMADFIIENNNNLIELETQIEKTLERLWL</sequence>
<keyword evidence="3" id="KW-0173">Coenzyme A biosynthesis</keyword>
<reference evidence="5" key="2">
    <citation type="journal article" date="2021" name="PeerJ">
        <title>Extensive microbial diversity within the chicken gut microbiome revealed by metagenomics and culture.</title>
        <authorList>
            <person name="Gilroy R."/>
            <person name="Ravi A."/>
            <person name="Getino M."/>
            <person name="Pursley I."/>
            <person name="Horton D.L."/>
            <person name="Alikhan N.F."/>
            <person name="Baker D."/>
            <person name="Gharbi K."/>
            <person name="Hall N."/>
            <person name="Watson M."/>
            <person name="Adriaenssens E.M."/>
            <person name="Foster-Nyarko E."/>
            <person name="Jarju S."/>
            <person name="Secka A."/>
            <person name="Antonio M."/>
            <person name="Oren A."/>
            <person name="Chaudhuri R.R."/>
            <person name="La Ragione R."/>
            <person name="Hildebrand F."/>
            <person name="Pallen M.J."/>
        </authorList>
    </citation>
    <scope>NUCLEOTIDE SEQUENCE</scope>
    <source>
        <strain evidence="5">CHK154-7741</strain>
    </source>
</reference>
<dbReference type="SUPFAM" id="SSF52540">
    <property type="entry name" value="P-loop containing nucleoside triphosphate hydrolases"/>
    <property type="match status" value="1"/>
</dbReference>
<comment type="subcellular location">
    <subcellularLocation>
        <location evidence="3">Cytoplasm</location>
    </subcellularLocation>
</comment>
<evidence type="ECO:0000256" key="3">
    <source>
        <dbReference type="HAMAP-Rule" id="MF_00376"/>
    </source>
</evidence>
<dbReference type="InterPro" id="IPR027417">
    <property type="entry name" value="P-loop_NTPase"/>
</dbReference>
<evidence type="ECO:0000313" key="6">
    <source>
        <dbReference type="Proteomes" id="UP000886748"/>
    </source>
</evidence>
<dbReference type="PROSITE" id="PS51219">
    <property type="entry name" value="DPCK"/>
    <property type="match status" value="1"/>
</dbReference>
<dbReference type="GO" id="GO:0005737">
    <property type="term" value="C:cytoplasm"/>
    <property type="evidence" value="ECO:0007669"/>
    <property type="project" value="UniProtKB-SubCell"/>
</dbReference>